<protein>
    <submittedName>
        <fullName evidence="4">Tape measure domain-containing protein</fullName>
    </submittedName>
</protein>
<dbReference type="Proteomes" id="UP000182761">
    <property type="component" value="Unassembled WGS sequence"/>
</dbReference>
<proteinExistence type="predicted"/>
<dbReference type="NCBIfam" id="TIGR02675">
    <property type="entry name" value="tape_meas_nterm"/>
    <property type="match status" value="1"/>
</dbReference>
<feature type="region of interest" description="Disordered" evidence="1">
    <location>
        <begin position="543"/>
        <end position="573"/>
    </location>
</feature>
<keyword evidence="2" id="KW-1133">Transmembrane helix</keyword>
<evidence type="ECO:0000313" key="4">
    <source>
        <dbReference type="EMBL" id="CVK17123.1"/>
    </source>
</evidence>
<dbReference type="InterPro" id="IPR013491">
    <property type="entry name" value="Tape_meas_N"/>
</dbReference>
<evidence type="ECO:0000256" key="1">
    <source>
        <dbReference type="SAM" id="MobiDB-lite"/>
    </source>
</evidence>
<gene>
    <name evidence="4" type="ORF">Ga0061079_11625</name>
</gene>
<organism evidence="4 5">
    <name type="scientific">Apibacter mensalis</name>
    <dbReference type="NCBI Taxonomy" id="1586267"/>
    <lineage>
        <taxon>Bacteria</taxon>
        <taxon>Pseudomonadati</taxon>
        <taxon>Bacteroidota</taxon>
        <taxon>Flavobacteriia</taxon>
        <taxon>Flavobacteriales</taxon>
        <taxon>Weeksellaceae</taxon>
        <taxon>Apibacter</taxon>
    </lineage>
</organism>
<name>A0A0X3ASC6_9FLAO</name>
<feature type="domain" description="Tape measure protein N-terminal" evidence="3">
    <location>
        <begin position="127"/>
        <end position="294"/>
    </location>
</feature>
<feature type="transmembrane region" description="Helical" evidence="2">
    <location>
        <begin position="341"/>
        <end position="362"/>
    </location>
</feature>
<accession>A0A0X3ASC6</accession>
<dbReference type="AlphaFoldDB" id="A0A0X3ASC6"/>
<dbReference type="Pfam" id="PF20155">
    <property type="entry name" value="TMP_3"/>
    <property type="match status" value="1"/>
</dbReference>
<keyword evidence="5" id="KW-1185">Reference proteome</keyword>
<dbReference type="RefSeq" id="WP_055426294.1">
    <property type="nucleotide sequence ID" value="NZ_FCOR01000016.1"/>
</dbReference>
<dbReference type="STRING" id="1586267.GCA_001418685_01991"/>
<evidence type="ECO:0000259" key="3">
    <source>
        <dbReference type="Pfam" id="PF20155"/>
    </source>
</evidence>
<sequence length="627" mass="67721">MSDKVDYIIAIEDHGSQTLQKIGMGVDSAVSKVKKLQNETLGLYQKIGAGNRNIVNPAAVQSVDKTITKVKDLGLEIQKTDNKGKTAGSSWFSSALSQIPFANLLTNPLILAGAAAGNAIRLGIQQDLTNTSFEVSLKSKEAAKQLIAEITDYGTKTPYDKMGIANNAKTMLGFGIDSESIMPNLKAIGDIAMGDSNKMTSLTLAFSQMSSTGKLTGQDLLQMINAGFNPLNEISKKTGKSIGQLKEDMEKSKISSQMVKDAFYSAAAEGGQFHKMAVSMGQTLGGKLAQVMDNINEKFLILYNIIQPIVIKGVEFADVLINGIVDGLIKFVNKIKEVNPYAMTFLIIIGSITLALGIMKLATMAQTTWTAALTLATNLCTKAWWANNAALLANPVTWIIAGVIALIALITLLIYKVDGWGKAWENTIEVVKALWNGYLSYIKLNWLVFENIVLSGIDKIKIGWYSVKKLWREDSANEAIEQIKAQSEARKKAIDEESKKIVESGKKAWEYTKKAAGSLTINNKGFGDVKKDLDSKLGISSPKGVAGAASMGLQDKNTKEKKGNGAKTNRSIATGGQRSNYITIHLKDLIGVLNIQGRDFKDSTDQMTEQTADALLRLLAMANATGG</sequence>
<dbReference type="OrthoDB" id="1219342at2"/>
<evidence type="ECO:0000313" key="5">
    <source>
        <dbReference type="Proteomes" id="UP000182761"/>
    </source>
</evidence>
<dbReference type="EMBL" id="FCOR01000016">
    <property type="protein sequence ID" value="CVK17123.1"/>
    <property type="molecule type" value="Genomic_DNA"/>
</dbReference>
<reference evidence="4 5" key="1">
    <citation type="submission" date="2016-01" db="EMBL/GenBank/DDBJ databases">
        <authorList>
            <person name="McClelland M."/>
            <person name="Jain A."/>
            <person name="Saraogi P."/>
            <person name="Mendelson R."/>
            <person name="Westerman R."/>
            <person name="SanMiguel P."/>
            <person name="Csonka L."/>
        </authorList>
    </citation>
    <scope>NUCLEOTIDE SEQUENCE [LARGE SCALE GENOMIC DNA]</scope>
    <source>
        <strain evidence="4 5">R-53146</strain>
    </source>
</reference>
<feature type="transmembrane region" description="Helical" evidence="2">
    <location>
        <begin position="398"/>
        <end position="415"/>
    </location>
</feature>
<keyword evidence="2" id="KW-0812">Transmembrane</keyword>
<evidence type="ECO:0000256" key="2">
    <source>
        <dbReference type="SAM" id="Phobius"/>
    </source>
</evidence>
<keyword evidence="2" id="KW-0472">Membrane</keyword>